<dbReference type="EMBL" id="JACRSY010000005">
    <property type="protein sequence ID" value="MBC8578840.1"/>
    <property type="molecule type" value="Genomic_DNA"/>
</dbReference>
<dbReference type="GO" id="GO:0042742">
    <property type="term" value="P:defense response to bacterium"/>
    <property type="evidence" value="ECO:0007669"/>
    <property type="project" value="UniProtKB-KW"/>
</dbReference>
<dbReference type="InterPro" id="IPR033907">
    <property type="entry name" value="Endolysin_autolysin"/>
</dbReference>
<dbReference type="AlphaFoldDB" id="A0A926I8N0"/>
<dbReference type="Pfam" id="PF00959">
    <property type="entry name" value="Phage_lysozyme"/>
    <property type="match status" value="1"/>
</dbReference>
<comment type="catalytic activity">
    <reaction evidence="1 7">
        <text>Hydrolysis of (1-&gt;4)-beta-linkages between N-acetylmuramic acid and N-acetyl-D-glucosamine residues in a peptidoglycan and between N-acetyl-D-glucosamine residues in chitodextrins.</text>
        <dbReference type="EC" id="3.2.1.17"/>
    </reaction>
</comment>
<dbReference type="HAMAP" id="MF_04110">
    <property type="entry name" value="ENDOLYSIN_T4"/>
    <property type="match status" value="1"/>
</dbReference>
<evidence type="ECO:0000256" key="3">
    <source>
        <dbReference type="ARBA" id="ARBA00022638"/>
    </source>
</evidence>
<protein>
    <recommendedName>
        <fullName evidence="7">Lysozyme</fullName>
        <ecNumber evidence="7">3.2.1.17</ecNumber>
    </recommendedName>
</protein>
<keyword evidence="3 7" id="KW-0081">Bacteriolytic enzyme</keyword>
<gene>
    <name evidence="8" type="ORF">H8718_04755</name>
</gene>
<dbReference type="Proteomes" id="UP000655830">
    <property type="component" value="Unassembled WGS sequence"/>
</dbReference>
<dbReference type="Gene3D" id="1.10.530.40">
    <property type="match status" value="1"/>
</dbReference>
<comment type="caution">
    <text evidence="8">The sequence shown here is derived from an EMBL/GenBank/DDBJ whole genome shotgun (WGS) entry which is preliminary data.</text>
</comment>
<dbReference type="InterPro" id="IPR023347">
    <property type="entry name" value="Lysozyme_dom_sf"/>
</dbReference>
<evidence type="ECO:0000313" key="8">
    <source>
        <dbReference type="EMBL" id="MBC8578840.1"/>
    </source>
</evidence>
<dbReference type="GO" id="GO:0016998">
    <property type="term" value="P:cell wall macromolecule catabolic process"/>
    <property type="evidence" value="ECO:0007669"/>
    <property type="project" value="InterPro"/>
</dbReference>
<dbReference type="GO" id="GO:0031640">
    <property type="term" value="P:killing of cells of another organism"/>
    <property type="evidence" value="ECO:0007669"/>
    <property type="project" value="UniProtKB-KW"/>
</dbReference>
<keyword evidence="4 7" id="KW-0378">Hydrolase</keyword>
<name>A0A926I8N0_9FIRM</name>
<comment type="similarity">
    <text evidence="7">Belongs to the glycosyl hydrolase 24 family.</text>
</comment>
<dbReference type="InterPro" id="IPR034690">
    <property type="entry name" value="Endolysin_T4_type"/>
</dbReference>
<dbReference type="GO" id="GO:0003796">
    <property type="term" value="F:lysozyme activity"/>
    <property type="evidence" value="ECO:0007669"/>
    <property type="project" value="UniProtKB-EC"/>
</dbReference>
<sequence length="193" mass="21803">MQISQAGIELIKHFEGCKLTAYKCPAGVWTIGWGTTEPIHGIRPHEGMRITQQQADTLLLDHLKSYEQAVKTSVTYPIHQNQFDALVSFTYNCGKGALKTSTLLKKLNQGDILGAAQEFLRWNKAGGQVLQGLTRRRTAEMERFLTPPEDPLYERAIDTLVEAQIITSPQIWKDRTYTQANVRDLMIKVATKM</sequence>
<evidence type="ECO:0000313" key="9">
    <source>
        <dbReference type="Proteomes" id="UP000655830"/>
    </source>
</evidence>
<accession>A0A926I8N0</accession>
<keyword evidence="2 7" id="KW-0929">Antimicrobial</keyword>
<dbReference type="RefSeq" id="WP_249331958.1">
    <property type="nucleotide sequence ID" value="NZ_JACRSY010000005.1"/>
</dbReference>
<evidence type="ECO:0000256" key="4">
    <source>
        <dbReference type="ARBA" id="ARBA00022801"/>
    </source>
</evidence>
<keyword evidence="5" id="KW-1035">Host cytoplasm</keyword>
<dbReference type="GO" id="GO:0009253">
    <property type="term" value="P:peptidoglycan catabolic process"/>
    <property type="evidence" value="ECO:0007669"/>
    <property type="project" value="InterPro"/>
</dbReference>
<evidence type="ECO:0000256" key="5">
    <source>
        <dbReference type="ARBA" id="ARBA00023200"/>
    </source>
</evidence>
<dbReference type="InterPro" id="IPR051018">
    <property type="entry name" value="Bacteriophage_GH24"/>
</dbReference>
<dbReference type="PANTHER" id="PTHR38107">
    <property type="match status" value="1"/>
</dbReference>
<evidence type="ECO:0000256" key="6">
    <source>
        <dbReference type="ARBA" id="ARBA00023295"/>
    </source>
</evidence>
<dbReference type="InterPro" id="IPR002196">
    <property type="entry name" value="Glyco_hydro_24"/>
</dbReference>
<dbReference type="PANTHER" id="PTHR38107:SF3">
    <property type="entry name" value="LYSOZYME RRRD-RELATED"/>
    <property type="match status" value="1"/>
</dbReference>
<proteinExistence type="inferred from homology"/>
<dbReference type="EC" id="3.2.1.17" evidence="7"/>
<keyword evidence="9" id="KW-1185">Reference proteome</keyword>
<keyword evidence="6 7" id="KW-0326">Glycosidase</keyword>
<evidence type="ECO:0000256" key="1">
    <source>
        <dbReference type="ARBA" id="ARBA00000632"/>
    </source>
</evidence>
<organism evidence="8 9">
    <name type="scientific">Zhenhengia yiwuensis</name>
    <dbReference type="NCBI Taxonomy" id="2763666"/>
    <lineage>
        <taxon>Bacteria</taxon>
        <taxon>Bacillati</taxon>
        <taxon>Bacillota</taxon>
        <taxon>Clostridia</taxon>
        <taxon>Lachnospirales</taxon>
        <taxon>Lachnospiraceae</taxon>
        <taxon>Zhenhengia</taxon>
    </lineage>
</organism>
<dbReference type="CDD" id="cd00737">
    <property type="entry name" value="lyz_endolysin_autolysin"/>
    <property type="match status" value="1"/>
</dbReference>
<dbReference type="SUPFAM" id="SSF53955">
    <property type="entry name" value="Lysozyme-like"/>
    <property type="match status" value="1"/>
</dbReference>
<evidence type="ECO:0000256" key="7">
    <source>
        <dbReference type="RuleBase" id="RU003788"/>
    </source>
</evidence>
<reference evidence="8" key="1">
    <citation type="submission" date="2020-08" db="EMBL/GenBank/DDBJ databases">
        <title>Genome public.</title>
        <authorList>
            <person name="Liu C."/>
            <person name="Sun Q."/>
        </authorList>
    </citation>
    <scope>NUCLEOTIDE SEQUENCE</scope>
    <source>
        <strain evidence="8">NSJ-12</strain>
    </source>
</reference>
<evidence type="ECO:0000256" key="2">
    <source>
        <dbReference type="ARBA" id="ARBA00022529"/>
    </source>
</evidence>
<dbReference type="InterPro" id="IPR023346">
    <property type="entry name" value="Lysozyme-like_dom_sf"/>
</dbReference>